<dbReference type="AlphaFoldDB" id="A0A397P2I1"/>
<comment type="caution">
    <text evidence="7">The sequence shown here is derived from an EMBL/GenBank/DDBJ whole genome shotgun (WGS) entry which is preliminary data.</text>
</comment>
<feature type="transmembrane region" description="Helical" evidence="6">
    <location>
        <begin position="215"/>
        <end position="239"/>
    </location>
</feature>
<feature type="transmembrane region" description="Helical" evidence="6">
    <location>
        <begin position="15"/>
        <end position="35"/>
    </location>
</feature>
<gene>
    <name evidence="7" type="ORF">DFR49_2015</name>
</gene>
<dbReference type="Pfam" id="PF02653">
    <property type="entry name" value="BPD_transp_2"/>
    <property type="match status" value="1"/>
</dbReference>
<protein>
    <submittedName>
        <fullName evidence="7">D-xylose transport system permease protein</fullName>
    </submittedName>
</protein>
<keyword evidence="8" id="KW-1185">Reference proteome</keyword>
<feature type="transmembrane region" description="Helical" evidence="6">
    <location>
        <begin position="340"/>
        <end position="358"/>
    </location>
</feature>
<feature type="transmembrane region" description="Helical" evidence="6">
    <location>
        <begin position="260"/>
        <end position="283"/>
    </location>
</feature>
<feature type="transmembrane region" description="Helical" evidence="6">
    <location>
        <begin position="190"/>
        <end position="209"/>
    </location>
</feature>
<keyword evidence="5 6" id="KW-0472">Membrane</keyword>
<accession>A0A397P2I1</accession>
<feature type="transmembrane region" description="Helical" evidence="6">
    <location>
        <begin position="47"/>
        <end position="67"/>
    </location>
</feature>
<feature type="transmembrane region" description="Helical" evidence="6">
    <location>
        <begin position="74"/>
        <end position="92"/>
    </location>
</feature>
<keyword evidence="4 6" id="KW-1133">Transmembrane helix</keyword>
<dbReference type="PANTHER" id="PTHR32196:SF72">
    <property type="entry name" value="RIBOSE IMPORT PERMEASE PROTEIN RBSC"/>
    <property type="match status" value="1"/>
</dbReference>
<dbReference type="RefSeq" id="WP_119035595.1">
    <property type="nucleotide sequence ID" value="NZ_QXDC01000003.1"/>
</dbReference>
<feature type="transmembrane region" description="Helical" evidence="6">
    <location>
        <begin position="168"/>
        <end position="185"/>
    </location>
</feature>
<dbReference type="GO" id="GO:0022857">
    <property type="term" value="F:transmembrane transporter activity"/>
    <property type="evidence" value="ECO:0007669"/>
    <property type="project" value="InterPro"/>
</dbReference>
<evidence type="ECO:0000256" key="2">
    <source>
        <dbReference type="ARBA" id="ARBA00022475"/>
    </source>
</evidence>
<sequence length="379" mass="38457">MTDWRRIFSLREAGVYYALLLLLGVLAALAAARGLPLYLSGQNLGNIAYQASLVGIMGVAMTVMLITGAFDLSVASVAALAAAVLVGLAGQIGFVPAAFAALAVAATIGLINGAIVQFVGINAFIVTLGTLTAVRGLVLILTDGRSLMVEQPQVLAQMLAFESTRVPLFWPLLALGAALVVLGLAKRRPFVAVGGAVLGALALVAGAGFNVAAPVVYLAGFTALLWFVLGFTVIGRRLYAVGGNPEAARLSGINVHAYRLGAFVLSSVAAGFAGVLFGCRLGAINPTALQGTELTVIAAAILGGTSLFGGAGSVVKTVVGALLLFTLTNGFNILNLGANYQGLIEGIVVVAAAAIYTLGAERRRARPAASEPTPVEVAA</sequence>
<proteinExistence type="predicted"/>
<evidence type="ECO:0000256" key="5">
    <source>
        <dbReference type="ARBA" id="ARBA00023136"/>
    </source>
</evidence>
<dbReference type="Proteomes" id="UP000266568">
    <property type="component" value="Unassembled WGS sequence"/>
</dbReference>
<evidence type="ECO:0000256" key="4">
    <source>
        <dbReference type="ARBA" id="ARBA00022989"/>
    </source>
</evidence>
<evidence type="ECO:0000256" key="6">
    <source>
        <dbReference type="SAM" id="Phobius"/>
    </source>
</evidence>
<feature type="transmembrane region" description="Helical" evidence="6">
    <location>
        <begin position="315"/>
        <end position="334"/>
    </location>
</feature>
<name>A0A397P2I1_9SPHN</name>
<feature type="transmembrane region" description="Helical" evidence="6">
    <location>
        <begin position="98"/>
        <end position="116"/>
    </location>
</feature>
<feature type="transmembrane region" description="Helical" evidence="6">
    <location>
        <begin position="123"/>
        <end position="142"/>
    </location>
</feature>
<evidence type="ECO:0000313" key="8">
    <source>
        <dbReference type="Proteomes" id="UP000266568"/>
    </source>
</evidence>
<dbReference type="PANTHER" id="PTHR32196">
    <property type="entry name" value="ABC TRANSPORTER PERMEASE PROTEIN YPHD-RELATED-RELATED"/>
    <property type="match status" value="1"/>
</dbReference>
<evidence type="ECO:0000256" key="3">
    <source>
        <dbReference type="ARBA" id="ARBA00022692"/>
    </source>
</evidence>
<dbReference type="OrthoDB" id="5422926at2"/>
<evidence type="ECO:0000313" key="7">
    <source>
        <dbReference type="EMBL" id="RIA43786.1"/>
    </source>
</evidence>
<dbReference type="EMBL" id="QXDC01000003">
    <property type="protein sequence ID" value="RIA43786.1"/>
    <property type="molecule type" value="Genomic_DNA"/>
</dbReference>
<comment type="subcellular location">
    <subcellularLocation>
        <location evidence="1">Cell membrane</location>
        <topology evidence="1">Multi-pass membrane protein</topology>
    </subcellularLocation>
</comment>
<dbReference type="CDD" id="cd06579">
    <property type="entry name" value="TM_PBP1_transp_AraH_like"/>
    <property type="match status" value="1"/>
</dbReference>
<dbReference type="GO" id="GO:0005886">
    <property type="term" value="C:plasma membrane"/>
    <property type="evidence" value="ECO:0007669"/>
    <property type="project" value="UniProtKB-SubCell"/>
</dbReference>
<reference evidence="7 8" key="1">
    <citation type="submission" date="2018-08" db="EMBL/GenBank/DDBJ databases">
        <title>Genomic Encyclopedia of Type Strains, Phase IV (KMG-IV): sequencing the most valuable type-strain genomes for metagenomic binning, comparative biology and taxonomic classification.</title>
        <authorList>
            <person name="Goeker M."/>
        </authorList>
    </citation>
    <scope>NUCLEOTIDE SEQUENCE [LARGE SCALE GENOMIC DNA]</scope>
    <source>
        <strain evidence="7 8">DSM 25527</strain>
    </source>
</reference>
<keyword evidence="3 6" id="KW-0812">Transmembrane</keyword>
<feature type="transmembrane region" description="Helical" evidence="6">
    <location>
        <begin position="289"/>
        <end position="308"/>
    </location>
</feature>
<dbReference type="InterPro" id="IPR001851">
    <property type="entry name" value="ABC_transp_permease"/>
</dbReference>
<keyword evidence="2" id="KW-1003">Cell membrane</keyword>
<evidence type="ECO:0000256" key="1">
    <source>
        <dbReference type="ARBA" id="ARBA00004651"/>
    </source>
</evidence>
<organism evidence="7 8">
    <name type="scientific">Hephaestia caeni</name>
    <dbReference type="NCBI Taxonomy" id="645617"/>
    <lineage>
        <taxon>Bacteria</taxon>
        <taxon>Pseudomonadati</taxon>
        <taxon>Pseudomonadota</taxon>
        <taxon>Alphaproteobacteria</taxon>
        <taxon>Sphingomonadales</taxon>
        <taxon>Sphingomonadaceae</taxon>
        <taxon>Hephaestia</taxon>
    </lineage>
</organism>